<name>A0A1L7CUB4_9CORY</name>
<dbReference type="STRING" id="1437875.CFRA_09455"/>
<dbReference type="PROSITE" id="PS50932">
    <property type="entry name" value="HTH_LACI_2"/>
    <property type="match status" value="1"/>
</dbReference>
<sequence>MYDVAAAAGVSAATVSRALSKPDRVSFRTAEKVRTAAAKLGYRRELATRSNPGRERTGNLGIVVADITNPFFLEIIRGAEHAARVAEFQVLVANVDEVRGRSSTAAEAFIPHVDALLLASARLSNNDVTKIARRLPTVCVNRPVPGVPSVLVDNYDGAIKAAGHLEEVGARSITYVGGPDGSWADATRLRGLLDAVGNAETTEEVVTFTRSTQQLPLEQVRRLARVSVHHMHADAPTTRGGRRAFVRWRKDPTDAVMCFNDLVAIGFMQQARHDGWRVPEDVAVIGFDNTELTTIVRPSLTTVAGPLRSIGRVAAANAMALVRGERGPMSRPRVLPNRLIERESTRRAPGGD</sequence>
<evidence type="ECO:0000256" key="3">
    <source>
        <dbReference type="ARBA" id="ARBA00023163"/>
    </source>
</evidence>
<dbReference type="CDD" id="cd06267">
    <property type="entry name" value="PBP1_LacI_sugar_binding-like"/>
    <property type="match status" value="1"/>
</dbReference>
<keyword evidence="3" id="KW-0804">Transcription</keyword>
<dbReference type="SUPFAM" id="SSF53822">
    <property type="entry name" value="Periplasmic binding protein-like I"/>
    <property type="match status" value="1"/>
</dbReference>
<keyword evidence="2" id="KW-0238">DNA-binding</keyword>
<dbReference type="InterPro" id="IPR000843">
    <property type="entry name" value="HTH_LacI"/>
</dbReference>
<evidence type="ECO:0000256" key="2">
    <source>
        <dbReference type="ARBA" id="ARBA00023125"/>
    </source>
</evidence>
<dbReference type="EMBL" id="CP009247">
    <property type="protein sequence ID" value="APT89435.1"/>
    <property type="molecule type" value="Genomic_DNA"/>
</dbReference>
<feature type="domain" description="HTH lacI-type" evidence="5">
    <location>
        <begin position="1"/>
        <end position="53"/>
    </location>
</feature>
<dbReference type="Proteomes" id="UP000185434">
    <property type="component" value="Chromosome"/>
</dbReference>
<dbReference type="Pfam" id="PF00356">
    <property type="entry name" value="LacI"/>
    <property type="match status" value="1"/>
</dbReference>
<evidence type="ECO:0000313" key="6">
    <source>
        <dbReference type="EMBL" id="APT89435.1"/>
    </source>
</evidence>
<dbReference type="Gene3D" id="1.10.260.40">
    <property type="entry name" value="lambda repressor-like DNA-binding domains"/>
    <property type="match status" value="1"/>
</dbReference>
<dbReference type="SMART" id="SM00354">
    <property type="entry name" value="HTH_LACI"/>
    <property type="match status" value="1"/>
</dbReference>
<dbReference type="InterPro" id="IPR010982">
    <property type="entry name" value="Lambda_DNA-bd_dom_sf"/>
</dbReference>
<evidence type="ECO:0000259" key="5">
    <source>
        <dbReference type="PROSITE" id="PS50932"/>
    </source>
</evidence>
<evidence type="ECO:0000313" key="7">
    <source>
        <dbReference type="Proteomes" id="UP000185434"/>
    </source>
</evidence>
<reference evidence="6 7" key="1">
    <citation type="submission" date="2014-08" db="EMBL/GenBank/DDBJ databases">
        <title>Complete genome sequence of Corynebacterium frankenforstense ST18(T) (=DSM 45800(T)), isolated from raw cow milk.</title>
        <authorList>
            <person name="Ruckert C."/>
            <person name="Albersmeier A."/>
            <person name="Winkler A."/>
            <person name="Lipski A."/>
            <person name="Kalinowski J."/>
        </authorList>
    </citation>
    <scope>NUCLEOTIDE SEQUENCE [LARGE SCALE GENOMIC DNA]</scope>
    <source>
        <strain evidence="6 7">ST18</strain>
    </source>
</reference>
<dbReference type="KEGG" id="cfk:CFRA_09455"/>
<dbReference type="InterPro" id="IPR028082">
    <property type="entry name" value="Peripla_BP_I"/>
</dbReference>
<dbReference type="Pfam" id="PF13377">
    <property type="entry name" value="Peripla_BP_3"/>
    <property type="match status" value="1"/>
</dbReference>
<protein>
    <submittedName>
        <fullName evidence="6">Transcriptional regulator</fullName>
    </submittedName>
</protein>
<dbReference type="GO" id="GO:0003700">
    <property type="term" value="F:DNA-binding transcription factor activity"/>
    <property type="evidence" value="ECO:0007669"/>
    <property type="project" value="TreeGrafter"/>
</dbReference>
<evidence type="ECO:0000256" key="4">
    <source>
        <dbReference type="SAM" id="MobiDB-lite"/>
    </source>
</evidence>
<dbReference type="PANTHER" id="PTHR30146">
    <property type="entry name" value="LACI-RELATED TRANSCRIPTIONAL REPRESSOR"/>
    <property type="match status" value="1"/>
</dbReference>
<dbReference type="Gene3D" id="3.40.50.2300">
    <property type="match status" value="2"/>
</dbReference>
<dbReference type="AlphaFoldDB" id="A0A1L7CUB4"/>
<keyword evidence="1" id="KW-0805">Transcription regulation</keyword>
<evidence type="ECO:0000256" key="1">
    <source>
        <dbReference type="ARBA" id="ARBA00023015"/>
    </source>
</evidence>
<feature type="region of interest" description="Disordered" evidence="4">
    <location>
        <begin position="327"/>
        <end position="352"/>
    </location>
</feature>
<dbReference type="InterPro" id="IPR046335">
    <property type="entry name" value="LacI/GalR-like_sensor"/>
</dbReference>
<proteinExistence type="predicted"/>
<dbReference type="GO" id="GO:0000976">
    <property type="term" value="F:transcription cis-regulatory region binding"/>
    <property type="evidence" value="ECO:0007669"/>
    <property type="project" value="TreeGrafter"/>
</dbReference>
<gene>
    <name evidence="6" type="ORF">CFRA_09455</name>
</gene>
<accession>A0A1L7CUB4</accession>
<dbReference type="PANTHER" id="PTHR30146:SF109">
    <property type="entry name" value="HTH-TYPE TRANSCRIPTIONAL REGULATOR GALS"/>
    <property type="match status" value="1"/>
</dbReference>
<dbReference type="SUPFAM" id="SSF47413">
    <property type="entry name" value="lambda repressor-like DNA-binding domains"/>
    <property type="match status" value="1"/>
</dbReference>
<organism evidence="6 7">
    <name type="scientific">Corynebacterium frankenforstense DSM 45800</name>
    <dbReference type="NCBI Taxonomy" id="1437875"/>
    <lineage>
        <taxon>Bacteria</taxon>
        <taxon>Bacillati</taxon>
        <taxon>Actinomycetota</taxon>
        <taxon>Actinomycetes</taxon>
        <taxon>Mycobacteriales</taxon>
        <taxon>Corynebacteriaceae</taxon>
        <taxon>Corynebacterium</taxon>
    </lineage>
</organism>
<dbReference type="PROSITE" id="PS00356">
    <property type="entry name" value="HTH_LACI_1"/>
    <property type="match status" value="1"/>
</dbReference>
<keyword evidence="7" id="KW-1185">Reference proteome</keyword>